<keyword evidence="5 10" id="KW-1133">Transmembrane helix</keyword>
<feature type="transmembrane region" description="Helical" evidence="10">
    <location>
        <begin position="103"/>
        <end position="129"/>
    </location>
</feature>
<dbReference type="SMART" id="SM01207">
    <property type="entry name" value="G3P_acyltransf"/>
    <property type="match status" value="1"/>
</dbReference>
<evidence type="ECO:0000256" key="8">
    <source>
        <dbReference type="ARBA" id="ARBA00023209"/>
    </source>
</evidence>
<keyword evidence="7 10" id="KW-0472">Membrane</keyword>
<proteinExistence type="predicted"/>
<evidence type="ECO:0000256" key="4">
    <source>
        <dbReference type="ARBA" id="ARBA00022692"/>
    </source>
</evidence>
<protein>
    <submittedName>
        <fullName evidence="11">Glycerol-3-phosphate acyltransferase</fullName>
        <ecNumber evidence="11">2.3.1.275</ecNumber>
    </submittedName>
</protein>
<dbReference type="InterPro" id="IPR003811">
    <property type="entry name" value="G3P_acylTferase_PlsY"/>
</dbReference>
<keyword evidence="1" id="KW-1003">Cell membrane</keyword>
<evidence type="ECO:0000313" key="12">
    <source>
        <dbReference type="Proteomes" id="UP001589733"/>
    </source>
</evidence>
<accession>A0ABV6B102</accession>
<evidence type="ECO:0000313" key="11">
    <source>
        <dbReference type="EMBL" id="MFB9993429.1"/>
    </source>
</evidence>
<keyword evidence="11" id="KW-0012">Acyltransferase</keyword>
<keyword evidence="2" id="KW-0444">Lipid biosynthesis</keyword>
<dbReference type="Proteomes" id="UP001589733">
    <property type="component" value="Unassembled WGS sequence"/>
</dbReference>
<dbReference type="EC" id="2.3.1.275" evidence="11"/>
<dbReference type="RefSeq" id="WP_380012241.1">
    <property type="nucleotide sequence ID" value="NZ_JBHLYR010000049.1"/>
</dbReference>
<reference evidence="11 12" key="1">
    <citation type="submission" date="2024-09" db="EMBL/GenBank/DDBJ databases">
        <authorList>
            <person name="Sun Q."/>
            <person name="Mori K."/>
        </authorList>
    </citation>
    <scope>NUCLEOTIDE SEQUENCE [LARGE SCALE GENOMIC DNA]</scope>
    <source>
        <strain evidence="11 12">JCM 13503</strain>
    </source>
</reference>
<dbReference type="GO" id="GO:0016746">
    <property type="term" value="F:acyltransferase activity"/>
    <property type="evidence" value="ECO:0007669"/>
    <property type="project" value="UniProtKB-KW"/>
</dbReference>
<dbReference type="EMBL" id="JBHLYR010000049">
    <property type="protein sequence ID" value="MFB9993429.1"/>
    <property type="molecule type" value="Genomic_DNA"/>
</dbReference>
<name>A0ABV6B102_9DEIO</name>
<evidence type="ECO:0000256" key="1">
    <source>
        <dbReference type="ARBA" id="ARBA00022475"/>
    </source>
</evidence>
<dbReference type="NCBIfam" id="NF010978">
    <property type="entry name" value="PRK14401.1"/>
    <property type="match status" value="1"/>
</dbReference>
<keyword evidence="12" id="KW-1185">Reference proteome</keyword>
<evidence type="ECO:0000256" key="3">
    <source>
        <dbReference type="ARBA" id="ARBA00022679"/>
    </source>
</evidence>
<keyword evidence="4 10" id="KW-0812">Transmembrane</keyword>
<feature type="transmembrane region" description="Helical" evidence="10">
    <location>
        <begin position="141"/>
        <end position="160"/>
    </location>
</feature>
<keyword evidence="9" id="KW-1208">Phospholipid metabolism</keyword>
<dbReference type="PANTHER" id="PTHR30309">
    <property type="entry name" value="INNER MEMBRANE PROTEIN YGIH"/>
    <property type="match status" value="1"/>
</dbReference>
<keyword evidence="3 11" id="KW-0808">Transferase</keyword>
<comment type="caution">
    <text evidence="11">The sequence shown here is derived from an EMBL/GenBank/DDBJ whole genome shotgun (WGS) entry which is preliminary data.</text>
</comment>
<dbReference type="PANTHER" id="PTHR30309:SF0">
    <property type="entry name" value="GLYCEROL-3-PHOSPHATE ACYLTRANSFERASE-RELATED"/>
    <property type="match status" value="1"/>
</dbReference>
<dbReference type="Pfam" id="PF02660">
    <property type="entry name" value="G3P_acyltransf"/>
    <property type="match status" value="1"/>
</dbReference>
<evidence type="ECO:0000256" key="2">
    <source>
        <dbReference type="ARBA" id="ARBA00022516"/>
    </source>
</evidence>
<evidence type="ECO:0000256" key="6">
    <source>
        <dbReference type="ARBA" id="ARBA00023098"/>
    </source>
</evidence>
<evidence type="ECO:0000256" key="5">
    <source>
        <dbReference type="ARBA" id="ARBA00022989"/>
    </source>
</evidence>
<feature type="transmembrane region" description="Helical" evidence="10">
    <location>
        <begin position="74"/>
        <end position="91"/>
    </location>
</feature>
<evidence type="ECO:0000256" key="10">
    <source>
        <dbReference type="SAM" id="Phobius"/>
    </source>
</evidence>
<keyword evidence="6" id="KW-0443">Lipid metabolism</keyword>
<feature type="transmembrane region" description="Helical" evidence="10">
    <location>
        <begin position="50"/>
        <end position="67"/>
    </location>
</feature>
<sequence length="201" mass="21003">MPVLIAAFAYLLGSLVAGILYSRALGQDIRDRDLPGGSGTVRQYGRLAGLAVTLADMLKAVLALWLTSLVAPDLTWLAAFFVVLGHCYPVFFRFRGGVGIAPFMGALLVVAPITILGIFGMGLVIIPLYKATLQARLKLNAVPVATLIVVPLGVLLALRYGGLPELLAGAAAMTIRTIHLMLAPPVRPGLSGDAASSETNA</sequence>
<evidence type="ECO:0000256" key="9">
    <source>
        <dbReference type="ARBA" id="ARBA00023264"/>
    </source>
</evidence>
<gene>
    <name evidence="11" type="ORF">ACFFLM_15795</name>
</gene>
<organism evidence="11 12">
    <name type="scientific">Deinococcus oregonensis</name>
    <dbReference type="NCBI Taxonomy" id="1805970"/>
    <lineage>
        <taxon>Bacteria</taxon>
        <taxon>Thermotogati</taxon>
        <taxon>Deinococcota</taxon>
        <taxon>Deinococci</taxon>
        <taxon>Deinococcales</taxon>
        <taxon>Deinococcaceae</taxon>
        <taxon>Deinococcus</taxon>
    </lineage>
</organism>
<evidence type="ECO:0000256" key="7">
    <source>
        <dbReference type="ARBA" id="ARBA00023136"/>
    </source>
</evidence>
<keyword evidence="8" id="KW-0594">Phospholipid biosynthesis</keyword>